<evidence type="ECO:0000313" key="2">
    <source>
        <dbReference type="Proteomes" id="UP000305948"/>
    </source>
</evidence>
<accession>A0A5C3NIR7</accession>
<evidence type="ECO:0000313" key="1">
    <source>
        <dbReference type="EMBL" id="TFK56366.1"/>
    </source>
</evidence>
<dbReference type="AlphaFoldDB" id="A0A5C3NIR7"/>
<dbReference type="STRING" id="5364.A0A5C3NIR7"/>
<reference evidence="1 2" key="1">
    <citation type="journal article" date="2019" name="Nat. Ecol. Evol.">
        <title>Megaphylogeny resolves global patterns of mushroom evolution.</title>
        <authorList>
            <person name="Varga T."/>
            <person name="Krizsan K."/>
            <person name="Foldi C."/>
            <person name="Dima B."/>
            <person name="Sanchez-Garcia M."/>
            <person name="Sanchez-Ramirez S."/>
            <person name="Szollosi G.J."/>
            <person name="Szarkandi J.G."/>
            <person name="Papp V."/>
            <person name="Albert L."/>
            <person name="Andreopoulos W."/>
            <person name="Angelini C."/>
            <person name="Antonin V."/>
            <person name="Barry K.W."/>
            <person name="Bougher N.L."/>
            <person name="Buchanan P."/>
            <person name="Buyck B."/>
            <person name="Bense V."/>
            <person name="Catcheside P."/>
            <person name="Chovatia M."/>
            <person name="Cooper J."/>
            <person name="Damon W."/>
            <person name="Desjardin D."/>
            <person name="Finy P."/>
            <person name="Geml J."/>
            <person name="Haridas S."/>
            <person name="Hughes K."/>
            <person name="Justo A."/>
            <person name="Karasinski D."/>
            <person name="Kautmanova I."/>
            <person name="Kiss B."/>
            <person name="Kocsube S."/>
            <person name="Kotiranta H."/>
            <person name="LaButti K.M."/>
            <person name="Lechner B.E."/>
            <person name="Liimatainen K."/>
            <person name="Lipzen A."/>
            <person name="Lukacs Z."/>
            <person name="Mihaltcheva S."/>
            <person name="Morgado L.N."/>
            <person name="Niskanen T."/>
            <person name="Noordeloos M.E."/>
            <person name="Ohm R.A."/>
            <person name="Ortiz-Santana B."/>
            <person name="Ovrebo C."/>
            <person name="Racz N."/>
            <person name="Riley R."/>
            <person name="Savchenko A."/>
            <person name="Shiryaev A."/>
            <person name="Soop K."/>
            <person name="Spirin V."/>
            <person name="Szebenyi C."/>
            <person name="Tomsovsky M."/>
            <person name="Tulloss R.E."/>
            <person name="Uehling J."/>
            <person name="Grigoriev I.V."/>
            <person name="Vagvolgyi C."/>
            <person name="Papp T."/>
            <person name="Martin F.M."/>
            <person name="Miettinen O."/>
            <person name="Hibbett D.S."/>
            <person name="Nagy L.G."/>
        </authorList>
    </citation>
    <scope>NUCLEOTIDE SEQUENCE [LARGE SCALE GENOMIC DNA]</scope>
    <source>
        <strain evidence="1 2">OMC1185</strain>
    </source>
</reference>
<feature type="non-terminal residue" evidence="1">
    <location>
        <position position="1"/>
    </location>
</feature>
<sequence>FTPSKHLAYNGAAEVLTMEDLGLPKDSGISPIAVSQPFKLFSEDAVHEMRREIFKPEVMENCKYSSNIAACQLRGYAPKYAPFTYDAWTHPDTLRIISSIAGVDLVPVMDFEVAHVNFSVKSEAQTKQELDTIHSKRGRPWEDDKPVVGWHRDSYPFVCVLMLSDCTNMVGGETAIKTGDGSVMKVRGPTMGCAAILQGRYITHQALRALGAQERITAVTSFRPRDPFTRDDTVLNTVRPISDLSVLYQEFAEYRLAMMEERVRAQLKEVRERRRAGKKFDTRGVKRFLAEQTRFLEHMNSEMVQDEEVKVGWIEEVDLPDCVVGEE</sequence>
<evidence type="ECO:0008006" key="3">
    <source>
        <dbReference type="Google" id="ProtNLM"/>
    </source>
</evidence>
<gene>
    <name evidence="1" type="ORF">OE88DRAFT_1616414</name>
</gene>
<protein>
    <recommendedName>
        <fullName evidence="3">Fe2OG dioxygenase domain-containing protein</fullName>
    </recommendedName>
</protein>
<keyword evidence="2" id="KW-1185">Reference proteome</keyword>
<dbReference type="Proteomes" id="UP000305948">
    <property type="component" value="Unassembled WGS sequence"/>
</dbReference>
<name>A0A5C3NIR7_9AGAM</name>
<feature type="non-terminal residue" evidence="1">
    <location>
        <position position="327"/>
    </location>
</feature>
<dbReference type="OrthoDB" id="10256055at2759"/>
<proteinExistence type="predicted"/>
<organism evidence="1 2">
    <name type="scientific">Heliocybe sulcata</name>
    <dbReference type="NCBI Taxonomy" id="5364"/>
    <lineage>
        <taxon>Eukaryota</taxon>
        <taxon>Fungi</taxon>
        <taxon>Dikarya</taxon>
        <taxon>Basidiomycota</taxon>
        <taxon>Agaricomycotina</taxon>
        <taxon>Agaricomycetes</taxon>
        <taxon>Gloeophyllales</taxon>
        <taxon>Gloeophyllaceae</taxon>
        <taxon>Heliocybe</taxon>
    </lineage>
</organism>
<dbReference type="PANTHER" id="PTHR41677:SF1">
    <property type="entry name" value="FE2OG DIOXYGENASE DOMAIN-CONTAINING PROTEIN"/>
    <property type="match status" value="1"/>
</dbReference>
<dbReference type="EMBL" id="ML213503">
    <property type="protein sequence ID" value="TFK56366.1"/>
    <property type="molecule type" value="Genomic_DNA"/>
</dbReference>
<dbReference type="PANTHER" id="PTHR41677">
    <property type="entry name" value="YALI0B19030P"/>
    <property type="match status" value="1"/>
</dbReference>